<evidence type="ECO:0000313" key="2">
    <source>
        <dbReference type="EMBL" id="JAD70107.1"/>
    </source>
</evidence>
<evidence type="ECO:0000256" key="1">
    <source>
        <dbReference type="SAM" id="MobiDB-lite"/>
    </source>
</evidence>
<proteinExistence type="predicted"/>
<feature type="compositionally biased region" description="Basic residues" evidence="1">
    <location>
        <begin position="18"/>
        <end position="27"/>
    </location>
</feature>
<dbReference type="AlphaFoldDB" id="A0A0A9CF62"/>
<sequence>MRDALLNHAATTNIHQGIGRHKLQRPS</sequence>
<protein>
    <submittedName>
        <fullName evidence="2">Uncharacterized protein</fullName>
    </submittedName>
</protein>
<feature type="region of interest" description="Disordered" evidence="1">
    <location>
        <begin position="1"/>
        <end position="27"/>
    </location>
</feature>
<accession>A0A0A9CF62</accession>
<name>A0A0A9CF62_ARUDO</name>
<reference evidence="2" key="1">
    <citation type="submission" date="2014-09" db="EMBL/GenBank/DDBJ databases">
        <authorList>
            <person name="Magalhaes I.L.F."/>
            <person name="Oliveira U."/>
            <person name="Santos F.R."/>
            <person name="Vidigal T.H.D.A."/>
            <person name="Brescovit A.D."/>
            <person name="Santos A.J."/>
        </authorList>
    </citation>
    <scope>NUCLEOTIDE SEQUENCE</scope>
    <source>
        <tissue evidence="2">Shoot tissue taken approximately 20 cm above the soil surface</tissue>
    </source>
</reference>
<reference evidence="2" key="2">
    <citation type="journal article" date="2015" name="Data Brief">
        <title>Shoot transcriptome of the giant reed, Arundo donax.</title>
        <authorList>
            <person name="Barrero R.A."/>
            <person name="Guerrero F.D."/>
            <person name="Moolhuijzen P."/>
            <person name="Goolsby J.A."/>
            <person name="Tidwell J."/>
            <person name="Bellgard S.E."/>
            <person name="Bellgard M.I."/>
        </authorList>
    </citation>
    <scope>NUCLEOTIDE SEQUENCE</scope>
    <source>
        <tissue evidence="2">Shoot tissue taken approximately 20 cm above the soil surface</tissue>
    </source>
</reference>
<organism evidence="2">
    <name type="scientific">Arundo donax</name>
    <name type="common">Giant reed</name>
    <name type="synonym">Donax arundinaceus</name>
    <dbReference type="NCBI Taxonomy" id="35708"/>
    <lineage>
        <taxon>Eukaryota</taxon>
        <taxon>Viridiplantae</taxon>
        <taxon>Streptophyta</taxon>
        <taxon>Embryophyta</taxon>
        <taxon>Tracheophyta</taxon>
        <taxon>Spermatophyta</taxon>
        <taxon>Magnoliopsida</taxon>
        <taxon>Liliopsida</taxon>
        <taxon>Poales</taxon>
        <taxon>Poaceae</taxon>
        <taxon>PACMAD clade</taxon>
        <taxon>Arundinoideae</taxon>
        <taxon>Arundineae</taxon>
        <taxon>Arundo</taxon>
    </lineage>
</organism>
<dbReference type="EMBL" id="GBRH01227788">
    <property type="protein sequence ID" value="JAD70107.1"/>
    <property type="molecule type" value="Transcribed_RNA"/>
</dbReference>